<dbReference type="InterPro" id="IPR012910">
    <property type="entry name" value="Plug_dom"/>
</dbReference>
<keyword evidence="10" id="KW-0732">Signal</keyword>
<dbReference type="Gene3D" id="2.40.170.20">
    <property type="entry name" value="TonB-dependent receptor, beta-barrel domain"/>
    <property type="match status" value="1"/>
</dbReference>
<dbReference type="InterPro" id="IPR037066">
    <property type="entry name" value="Plug_dom_sf"/>
</dbReference>
<feature type="domain" description="TonB-dependent receptor-like beta-barrel" evidence="11">
    <location>
        <begin position="400"/>
        <end position="809"/>
    </location>
</feature>
<dbReference type="NCBIfam" id="TIGR04056">
    <property type="entry name" value="OMP_RagA_SusC"/>
    <property type="match status" value="1"/>
</dbReference>
<feature type="signal peptide" evidence="10">
    <location>
        <begin position="1"/>
        <end position="22"/>
    </location>
</feature>
<dbReference type="OrthoDB" id="9768177at2"/>
<reference evidence="13 14" key="1">
    <citation type="submission" date="2019-04" db="EMBL/GenBank/DDBJ databases">
        <title>Pedobacter sp. AR-3-17 sp. nov., isolated from Arctic soil.</title>
        <authorList>
            <person name="Dahal R.H."/>
            <person name="Kim D.-U."/>
        </authorList>
    </citation>
    <scope>NUCLEOTIDE SEQUENCE [LARGE SCALE GENOMIC DNA]</scope>
    <source>
        <strain evidence="13 14">AR-3-17</strain>
    </source>
</reference>
<proteinExistence type="inferred from homology"/>
<keyword evidence="2 8" id="KW-0813">Transport</keyword>
<evidence type="ECO:0000313" key="14">
    <source>
        <dbReference type="Proteomes" id="UP000308181"/>
    </source>
</evidence>
<dbReference type="Pfam" id="PF00593">
    <property type="entry name" value="TonB_dep_Rec_b-barrel"/>
    <property type="match status" value="1"/>
</dbReference>
<dbReference type="AlphaFoldDB" id="A0A4U1C5C4"/>
<dbReference type="Pfam" id="PF13715">
    <property type="entry name" value="CarbopepD_reg_2"/>
    <property type="match status" value="1"/>
</dbReference>
<organism evidence="13 14">
    <name type="scientific">Pedobacter cryophilus</name>
    <dbReference type="NCBI Taxonomy" id="2571271"/>
    <lineage>
        <taxon>Bacteria</taxon>
        <taxon>Pseudomonadati</taxon>
        <taxon>Bacteroidota</taxon>
        <taxon>Sphingobacteriia</taxon>
        <taxon>Sphingobacteriales</taxon>
        <taxon>Sphingobacteriaceae</taxon>
        <taxon>Pedobacter</taxon>
    </lineage>
</organism>
<name>A0A4U1C5C4_9SPHI</name>
<dbReference type="SUPFAM" id="SSF56935">
    <property type="entry name" value="Porins"/>
    <property type="match status" value="1"/>
</dbReference>
<dbReference type="InterPro" id="IPR023997">
    <property type="entry name" value="TonB-dep_OMP_SusC/RagA_CS"/>
</dbReference>
<evidence type="ECO:0000256" key="7">
    <source>
        <dbReference type="ARBA" id="ARBA00023237"/>
    </source>
</evidence>
<keyword evidence="14" id="KW-1185">Reference proteome</keyword>
<dbReference type="Gene3D" id="2.170.130.10">
    <property type="entry name" value="TonB-dependent receptor, plug domain"/>
    <property type="match status" value="1"/>
</dbReference>
<evidence type="ECO:0000256" key="4">
    <source>
        <dbReference type="ARBA" id="ARBA00022692"/>
    </source>
</evidence>
<evidence type="ECO:0000256" key="5">
    <source>
        <dbReference type="ARBA" id="ARBA00023077"/>
    </source>
</evidence>
<keyword evidence="13" id="KW-0675">Receptor</keyword>
<dbReference type="InterPro" id="IPR000531">
    <property type="entry name" value="Beta-barrel_TonB"/>
</dbReference>
<dbReference type="InterPro" id="IPR008969">
    <property type="entry name" value="CarboxyPept-like_regulatory"/>
</dbReference>
<protein>
    <submittedName>
        <fullName evidence="13">TonB-dependent receptor</fullName>
    </submittedName>
</protein>
<evidence type="ECO:0000256" key="2">
    <source>
        <dbReference type="ARBA" id="ARBA00022448"/>
    </source>
</evidence>
<keyword evidence="6 8" id="KW-0472">Membrane</keyword>
<keyword evidence="5 9" id="KW-0798">TonB box</keyword>
<dbReference type="PROSITE" id="PS52016">
    <property type="entry name" value="TONB_DEPENDENT_REC_3"/>
    <property type="match status" value="1"/>
</dbReference>
<dbReference type="RefSeq" id="WP_136824832.1">
    <property type="nucleotide sequence ID" value="NZ_SWBP01000001.1"/>
</dbReference>
<dbReference type="SUPFAM" id="SSF49464">
    <property type="entry name" value="Carboxypeptidase regulatory domain-like"/>
    <property type="match status" value="1"/>
</dbReference>
<keyword evidence="4 8" id="KW-0812">Transmembrane</keyword>
<comment type="subcellular location">
    <subcellularLocation>
        <location evidence="1 8">Cell outer membrane</location>
        <topology evidence="1 8">Multi-pass membrane protein</topology>
    </subcellularLocation>
</comment>
<dbReference type="Gene3D" id="2.60.40.1120">
    <property type="entry name" value="Carboxypeptidase-like, regulatory domain"/>
    <property type="match status" value="1"/>
</dbReference>
<evidence type="ECO:0000256" key="1">
    <source>
        <dbReference type="ARBA" id="ARBA00004571"/>
    </source>
</evidence>
<evidence type="ECO:0000259" key="11">
    <source>
        <dbReference type="Pfam" id="PF00593"/>
    </source>
</evidence>
<keyword evidence="3 8" id="KW-1134">Transmembrane beta strand</keyword>
<evidence type="ECO:0000256" key="3">
    <source>
        <dbReference type="ARBA" id="ARBA00022452"/>
    </source>
</evidence>
<dbReference type="InterPro" id="IPR039426">
    <property type="entry name" value="TonB-dep_rcpt-like"/>
</dbReference>
<comment type="similarity">
    <text evidence="8 9">Belongs to the TonB-dependent receptor family.</text>
</comment>
<dbReference type="Pfam" id="PF07715">
    <property type="entry name" value="Plug"/>
    <property type="match status" value="1"/>
</dbReference>
<dbReference type="GO" id="GO:0009279">
    <property type="term" value="C:cell outer membrane"/>
    <property type="evidence" value="ECO:0007669"/>
    <property type="project" value="UniProtKB-SubCell"/>
</dbReference>
<evidence type="ECO:0000256" key="6">
    <source>
        <dbReference type="ARBA" id="ARBA00023136"/>
    </source>
</evidence>
<evidence type="ECO:0000256" key="8">
    <source>
        <dbReference type="PROSITE-ProRule" id="PRU01360"/>
    </source>
</evidence>
<dbReference type="EMBL" id="SWBP01000001">
    <property type="protein sequence ID" value="TKC00623.1"/>
    <property type="molecule type" value="Genomic_DNA"/>
</dbReference>
<keyword evidence="7 8" id="KW-0998">Cell outer membrane</keyword>
<sequence length="1031" mass="111925">MKGKITSIFLMIFLCCALFVRGQDLTVSGKVTDESGETLPGVSVRIKGATGGTQTIANGTYAIKVPSAQTVLIFSYLGYSTQEVAVNGRTTLDINLKVDQTSLQEVVVIGYGTQKITKVSGAISTVKGADIEKLNPVRAEDAVQGRASGVTVISPGSPGAKPTVLIRGIPSYTGTDPVVVVDGSIQSLDDLNSINAADIESINILKDAATTAIYGVKGGNGVIVVTTKTGRKNQKNEFTYGSSYGQQEVVSTIGVLNATEYGAILNEGSVASGGAILFPNLSALGVGTNWQNQIFENAALQSHNLTARGGSEKLSYFVSGGYLGQDGIVGGGSKSYFNRANGTVNLSFDLTPKLKFIANTSFVNIKGAGVPENSINSVISNALNFDPTVSIFNTVPNTYGKYSISNTILSEIYNPLTQLDDTYNESNTNKLYGKLELQYDVLKNFKITSRYGYTNTDVSTKSFNPLSFYGASHINSTLNADGTPRPGSHNSVAEGKINYYNFTFEQFGNYNFKISEDHSFDVIGGFSLAKVTGNAINGSRQDVPFNSWEFADISAATGIAQTSGLSVGSYQYERRNLSYFSRINYDYKERYLASFSARRDGSYAFGENNKFANFFAGSLGWVVSSESFYKSDFFDFLKLRGSYGVTGNENVNPQFQRISTDIYSYNLGQNAGYTFGNNATSIGATIASFRNDNLGWEKQKQLNAGFDLRFYKSKFSLTADYFEKNISGLLFTPSLSLYLGTASSPTSNIGTTKTSGVDMNLGYNDQIGDNFKIGTNFAFTTAKNKVTETNNGLIQGGNYGIPNQTVTRFEKGFTPGYFYGYQTAGLFQNQAEIAASPTQANAQPGDIKYVDINGDNVIDANDRTKIGDPFPTFTLGWGLNFEYKGFDFNTFVYASVGNDIYRAYERNLAMTNKFRGVLARWTGEGTTNDARNPRYSFTDGNVNSRVSDRYVEDGSFAKIKNIQLGYALPASLLKSKTISRIRVYAQVKNAYTFTKYSGYDPEIAGGIFDSGIDRGAYPQARTYSMGIDVKF</sequence>
<dbReference type="InterPro" id="IPR036942">
    <property type="entry name" value="Beta-barrel_TonB_sf"/>
</dbReference>
<evidence type="ECO:0000259" key="12">
    <source>
        <dbReference type="Pfam" id="PF07715"/>
    </source>
</evidence>
<gene>
    <name evidence="13" type="ORF">FA046_02785</name>
</gene>
<feature type="chain" id="PRO_5020672408" evidence="10">
    <location>
        <begin position="23"/>
        <end position="1031"/>
    </location>
</feature>
<evidence type="ECO:0000313" key="13">
    <source>
        <dbReference type="EMBL" id="TKC00623.1"/>
    </source>
</evidence>
<evidence type="ECO:0000256" key="9">
    <source>
        <dbReference type="RuleBase" id="RU003357"/>
    </source>
</evidence>
<dbReference type="InterPro" id="IPR023996">
    <property type="entry name" value="TonB-dep_OMP_SusC/RagA"/>
</dbReference>
<dbReference type="Proteomes" id="UP000308181">
    <property type="component" value="Unassembled WGS sequence"/>
</dbReference>
<accession>A0A4U1C5C4</accession>
<feature type="domain" description="TonB-dependent receptor plug" evidence="12">
    <location>
        <begin position="117"/>
        <end position="222"/>
    </location>
</feature>
<evidence type="ECO:0000256" key="10">
    <source>
        <dbReference type="SAM" id="SignalP"/>
    </source>
</evidence>
<dbReference type="NCBIfam" id="TIGR04057">
    <property type="entry name" value="SusC_RagA_signa"/>
    <property type="match status" value="1"/>
</dbReference>
<comment type="caution">
    <text evidence="13">The sequence shown here is derived from an EMBL/GenBank/DDBJ whole genome shotgun (WGS) entry which is preliminary data.</text>
</comment>